<reference evidence="2" key="1">
    <citation type="journal article" date="2022" name="bioRxiv">
        <title>Sequencing and chromosome-scale assembly of the giantPleurodeles waltlgenome.</title>
        <authorList>
            <person name="Brown T."/>
            <person name="Elewa A."/>
            <person name="Iarovenko S."/>
            <person name="Subramanian E."/>
            <person name="Araus A.J."/>
            <person name="Petzold A."/>
            <person name="Susuki M."/>
            <person name="Suzuki K.-i.T."/>
            <person name="Hayashi T."/>
            <person name="Toyoda A."/>
            <person name="Oliveira C."/>
            <person name="Osipova E."/>
            <person name="Leigh N.D."/>
            <person name="Simon A."/>
            <person name="Yun M.H."/>
        </authorList>
    </citation>
    <scope>NUCLEOTIDE SEQUENCE</scope>
    <source>
        <strain evidence="2">20211129_DDA</strain>
        <tissue evidence="2">Liver</tissue>
    </source>
</reference>
<proteinExistence type="predicted"/>
<comment type="caution">
    <text evidence="2">The sequence shown here is derived from an EMBL/GenBank/DDBJ whole genome shotgun (WGS) entry which is preliminary data.</text>
</comment>
<protein>
    <submittedName>
        <fullName evidence="2">Uncharacterized protein</fullName>
    </submittedName>
</protein>
<evidence type="ECO:0000313" key="3">
    <source>
        <dbReference type="Proteomes" id="UP001066276"/>
    </source>
</evidence>
<organism evidence="2 3">
    <name type="scientific">Pleurodeles waltl</name>
    <name type="common">Iberian ribbed newt</name>
    <dbReference type="NCBI Taxonomy" id="8319"/>
    <lineage>
        <taxon>Eukaryota</taxon>
        <taxon>Metazoa</taxon>
        <taxon>Chordata</taxon>
        <taxon>Craniata</taxon>
        <taxon>Vertebrata</taxon>
        <taxon>Euteleostomi</taxon>
        <taxon>Amphibia</taxon>
        <taxon>Batrachia</taxon>
        <taxon>Caudata</taxon>
        <taxon>Salamandroidea</taxon>
        <taxon>Salamandridae</taxon>
        <taxon>Pleurodelinae</taxon>
        <taxon>Pleurodeles</taxon>
    </lineage>
</organism>
<dbReference type="AlphaFoldDB" id="A0AAV7SKC0"/>
<accession>A0AAV7SKC0</accession>
<feature type="region of interest" description="Disordered" evidence="1">
    <location>
        <begin position="83"/>
        <end position="128"/>
    </location>
</feature>
<sequence length="128" mass="14272">MQSTLASEMNSVFVAEEMHKTLNNKLGAIEDSKLLRWACYALIIRSFKIRSRARQTRLTKPTPIQSEEGKLLAFHAVSPLTETNVLDKEEERSDAGHVTDARLSYSDSQAGTPEGCPHVMPQLSKDIT</sequence>
<dbReference type="Proteomes" id="UP001066276">
    <property type="component" value="Chromosome 4_2"/>
</dbReference>
<feature type="compositionally biased region" description="Basic and acidic residues" evidence="1">
    <location>
        <begin position="85"/>
        <end position="100"/>
    </location>
</feature>
<name>A0AAV7SKC0_PLEWA</name>
<evidence type="ECO:0000256" key="1">
    <source>
        <dbReference type="SAM" id="MobiDB-lite"/>
    </source>
</evidence>
<keyword evidence="3" id="KW-1185">Reference proteome</keyword>
<dbReference type="EMBL" id="JANPWB010000008">
    <property type="protein sequence ID" value="KAJ1164542.1"/>
    <property type="molecule type" value="Genomic_DNA"/>
</dbReference>
<evidence type="ECO:0000313" key="2">
    <source>
        <dbReference type="EMBL" id="KAJ1164542.1"/>
    </source>
</evidence>
<gene>
    <name evidence="2" type="ORF">NDU88_004979</name>
</gene>